<feature type="domain" description="Methyl-accepting transducer" evidence="3">
    <location>
        <begin position="454"/>
        <end position="643"/>
    </location>
</feature>
<dbReference type="Pfam" id="PF08495">
    <property type="entry name" value="FIST"/>
    <property type="match status" value="1"/>
</dbReference>
<reference evidence="4 5" key="1">
    <citation type="submission" date="2013-04" db="EMBL/GenBank/DDBJ databases">
        <authorList>
            <person name="Kuznetsov B."/>
            <person name="Ivanovsky R."/>
        </authorList>
    </citation>
    <scope>NUCLEOTIDE SEQUENCE [LARGE SCALE GENOMIC DNA]</scope>
    <source>
        <strain evidence="4 5">MGU-K5</strain>
    </source>
</reference>
<dbReference type="InterPro" id="IPR004089">
    <property type="entry name" value="MCPsignal_dom"/>
</dbReference>
<protein>
    <submittedName>
        <fullName evidence="4">Sensor protein</fullName>
    </submittedName>
</protein>
<dbReference type="PATRIC" id="fig|1316936.3.peg.1265"/>
<dbReference type="SMART" id="SM00283">
    <property type="entry name" value="MA"/>
    <property type="match status" value="1"/>
</dbReference>
<dbReference type="Gene3D" id="1.10.287.950">
    <property type="entry name" value="Methyl-accepting chemotaxis protein"/>
    <property type="match status" value="1"/>
</dbReference>
<dbReference type="InterPro" id="IPR019494">
    <property type="entry name" value="FIST_C"/>
</dbReference>
<comment type="caution">
    <text evidence="4">The sequence shown here is derived from an EMBL/GenBank/DDBJ whole genome shotgun (WGS) entry which is preliminary data.</text>
</comment>
<dbReference type="eggNOG" id="COG3287">
    <property type="taxonomic scope" value="Bacteria"/>
</dbReference>
<evidence type="ECO:0000313" key="4">
    <source>
        <dbReference type="EMBL" id="EPY02361.1"/>
    </source>
</evidence>
<dbReference type="STRING" id="1316936.K678_06320"/>
<organism evidence="4 5">
    <name type="scientific">Magnetospirillum fulvum MGU-K5</name>
    <dbReference type="NCBI Taxonomy" id="1316936"/>
    <lineage>
        <taxon>Bacteria</taxon>
        <taxon>Pseudomonadati</taxon>
        <taxon>Pseudomonadota</taxon>
        <taxon>Alphaproteobacteria</taxon>
        <taxon>Rhodospirillales</taxon>
        <taxon>Rhodospirillaceae</taxon>
        <taxon>Magnetospirillum</taxon>
    </lineage>
</organism>
<evidence type="ECO:0000256" key="1">
    <source>
        <dbReference type="ARBA" id="ARBA00023224"/>
    </source>
</evidence>
<dbReference type="GO" id="GO:0007165">
    <property type="term" value="P:signal transduction"/>
    <property type="evidence" value="ECO:0007669"/>
    <property type="project" value="UniProtKB-KW"/>
</dbReference>
<evidence type="ECO:0000313" key="5">
    <source>
        <dbReference type="Proteomes" id="UP000015350"/>
    </source>
</evidence>
<dbReference type="SMART" id="SM01204">
    <property type="entry name" value="FIST_C"/>
    <property type="match status" value="1"/>
</dbReference>
<dbReference type="GO" id="GO:0016020">
    <property type="term" value="C:membrane"/>
    <property type="evidence" value="ECO:0007669"/>
    <property type="project" value="InterPro"/>
</dbReference>
<dbReference type="SUPFAM" id="SSF58104">
    <property type="entry name" value="Methyl-accepting chemotaxis protein (MCP) signaling domain"/>
    <property type="match status" value="1"/>
</dbReference>
<dbReference type="InterPro" id="IPR013702">
    <property type="entry name" value="FIST_domain_N"/>
</dbReference>
<dbReference type="SMART" id="SM00897">
    <property type="entry name" value="FIST"/>
    <property type="match status" value="1"/>
</dbReference>
<dbReference type="PANTHER" id="PTHR32089">
    <property type="entry name" value="METHYL-ACCEPTING CHEMOTAXIS PROTEIN MCPB"/>
    <property type="match status" value="1"/>
</dbReference>
<keyword evidence="1 2" id="KW-0807">Transducer</keyword>
<dbReference type="PANTHER" id="PTHR32089:SF112">
    <property type="entry name" value="LYSOZYME-LIKE PROTEIN-RELATED"/>
    <property type="match status" value="1"/>
</dbReference>
<dbReference type="PROSITE" id="PS50111">
    <property type="entry name" value="CHEMOTAXIS_TRANSDUC_2"/>
    <property type="match status" value="1"/>
</dbReference>
<proteinExistence type="predicted"/>
<dbReference type="Pfam" id="PF00015">
    <property type="entry name" value="MCPsignal"/>
    <property type="match status" value="1"/>
</dbReference>
<evidence type="ECO:0000259" key="3">
    <source>
        <dbReference type="PROSITE" id="PS50111"/>
    </source>
</evidence>
<sequence length="647" mass="70151">MRVLPTDSTLSGLGQDNLLFDGRPAALVLAYVSPHVDFDGVVRSLRRLTGPTVPLVAVSTAGELCACGDGKESGPFYRPTGPSWSGIVVQAFSPDLLKEVCIRSVPLPNADIRRGEAPVTREDRINRIVTALGSAIPPFRLDPRDSLALTLIDGLSSCENYFMEAVYRSGHFPCLFLGGSAGGTFDFRRTEIYDGRSTVENHAVVIFLKLASEVSYGVLKSQNFKKTGRSFVVAEADPDRRTVMAAIDLDSGHVIPILDALAGLLGVPVARVADQLKGHTFGIEIDGELFVRSVAAIDTDQGVVSFFCDVNAGDELLLLEATDIVDQTRRDLDAFFRDKPQPIGAIVNDCILRRLNNPAELSRFDGLYKIPVGGFSTFGELFGINVNQTLSALFFFDRPPGSFADPFLDSFPIQYARFSGYYTQARLSRLSILNQLRSRVIKRLIDHFSSGATLRERIEQAVEKTSQVRLTIQNVQHVIAENATLESSQSDSDALLRQFSHLGQSVNSLRDILATIDGIAGQTNLLALNATIEAARAGEVGRGFAVVAGEVKHLANNTKTTLARTQTAISGIEATLSTLGSDIDSTRVRFTSAQDRFQGMADGLQDVHLHTAAIEQVLSVLADVIRDRAVTLKSIERDVGILTRLGG</sequence>
<dbReference type="OrthoDB" id="9807948at2"/>
<dbReference type="EMBL" id="AQPH01000016">
    <property type="protein sequence ID" value="EPY02361.1"/>
    <property type="molecule type" value="Genomic_DNA"/>
</dbReference>
<dbReference type="Pfam" id="PF10442">
    <property type="entry name" value="FIST_C"/>
    <property type="match status" value="1"/>
</dbReference>
<dbReference type="Proteomes" id="UP000015350">
    <property type="component" value="Unassembled WGS sequence"/>
</dbReference>
<accession>S9TJD6</accession>
<gene>
    <name evidence="4" type="ORF">K678_06320</name>
</gene>
<name>S9TJD6_MAGFU</name>
<dbReference type="eggNOG" id="COG0840">
    <property type="taxonomic scope" value="Bacteria"/>
</dbReference>
<dbReference type="AlphaFoldDB" id="S9TJD6"/>
<evidence type="ECO:0000256" key="2">
    <source>
        <dbReference type="PROSITE-ProRule" id="PRU00284"/>
    </source>
</evidence>